<organism evidence="5 6">
    <name type="scientific">Bacteroides oleiciplenus YIT 12058</name>
    <dbReference type="NCBI Taxonomy" id="742727"/>
    <lineage>
        <taxon>Bacteria</taxon>
        <taxon>Pseudomonadati</taxon>
        <taxon>Bacteroidota</taxon>
        <taxon>Bacteroidia</taxon>
        <taxon>Bacteroidales</taxon>
        <taxon>Bacteroidaceae</taxon>
        <taxon>Bacteroides</taxon>
    </lineage>
</organism>
<dbReference type="Pfam" id="PF13193">
    <property type="entry name" value="AMP-binding_C"/>
    <property type="match status" value="1"/>
</dbReference>
<reference evidence="5 6" key="1">
    <citation type="submission" date="2012-09" db="EMBL/GenBank/DDBJ databases">
        <title>The Genome Sequence of Bacteroides oleiciplenus YIT 12058.</title>
        <authorList>
            <consortium name="The Broad Institute Genome Sequencing Platform"/>
            <person name="Earl A."/>
            <person name="Ward D."/>
            <person name="Feldgarden M."/>
            <person name="Gevers D."/>
            <person name="Morotomi M."/>
            <person name="Walker B."/>
            <person name="Young S.K."/>
            <person name="Zeng Q."/>
            <person name="Gargeya S."/>
            <person name="Fitzgerald M."/>
            <person name="Haas B."/>
            <person name="Abouelleil A."/>
            <person name="Alvarado L."/>
            <person name="Arachchi H.M."/>
            <person name="Berlin A.M."/>
            <person name="Chapman S.B."/>
            <person name="Goldberg J."/>
            <person name="Griggs A."/>
            <person name="Gujja S."/>
            <person name="Hansen M."/>
            <person name="Howarth C."/>
            <person name="Imamovic A."/>
            <person name="Larimer J."/>
            <person name="McCowen C."/>
            <person name="Montmayeur A."/>
            <person name="Murphy C."/>
            <person name="Neiman D."/>
            <person name="Pearson M."/>
            <person name="Priest M."/>
            <person name="Roberts A."/>
            <person name="Saif S."/>
            <person name="Shea T."/>
            <person name="Sisk P."/>
            <person name="Sykes S."/>
            <person name="Wortman J."/>
            <person name="Nusbaum C."/>
            <person name="Birren B."/>
        </authorList>
    </citation>
    <scope>NUCLEOTIDE SEQUENCE [LARGE SCALE GENOMIC DNA]</scope>
    <source>
        <strain evidence="5 6">YIT 12058</strain>
    </source>
</reference>
<evidence type="ECO:0008006" key="7">
    <source>
        <dbReference type="Google" id="ProtNLM"/>
    </source>
</evidence>
<dbReference type="PANTHER" id="PTHR43201">
    <property type="entry name" value="ACYL-COA SYNTHETASE"/>
    <property type="match status" value="1"/>
</dbReference>
<dbReference type="InterPro" id="IPR045851">
    <property type="entry name" value="AMP-bd_C_sf"/>
</dbReference>
<keyword evidence="6" id="KW-1185">Reference proteome</keyword>
<dbReference type="RefSeq" id="WP_009128373.1">
    <property type="nucleotide sequence ID" value="NZ_JH992940.1"/>
</dbReference>
<evidence type="ECO:0000313" key="5">
    <source>
        <dbReference type="EMBL" id="EKU91873.1"/>
    </source>
</evidence>
<evidence type="ECO:0000259" key="4">
    <source>
        <dbReference type="Pfam" id="PF13193"/>
    </source>
</evidence>
<feature type="domain" description="AMP-binding enzyme C-terminal" evidence="4">
    <location>
        <begin position="326"/>
        <end position="401"/>
    </location>
</feature>
<dbReference type="PANTHER" id="PTHR43201:SF5">
    <property type="entry name" value="MEDIUM-CHAIN ACYL-COA LIGASE ACSF2, MITOCHONDRIAL"/>
    <property type="match status" value="1"/>
</dbReference>
<proteinExistence type="inferred from homology"/>
<dbReference type="HOGENOM" id="CLU_000022_59_13_10"/>
<gene>
    <name evidence="5" type="ORF">HMPREF9447_00859</name>
</gene>
<dbReference type="InterPro" id="IPR042099">
    <property type="entry name" value="ANL_N_sf"/>
</dbReference>
<dbReference type="Proteomes" id="UP000009872">
    <property type="component" value="Unassembled WGS sequence"/>
</dbReference>
<dbReference type="AlphaFoldDB" id="K9E5M2"/>
<evidence type="ECO:0000256" key="1">
    <source>
        <dbReference type="ARBA" id="ARBA00006432"/>
    </source>
</evidence>
<keyword evidence="2" id="KW-0436">Ligase</keyword>
<sequence length="405" mass="45878">MTDFLIDNSQTYTYADFVKAINQKDYYYPLFKTSDIFLYFANLVKALIGNQSLVLLDSDVNSSEIAEVYKNEINVPKPIKSEPFNSIDEIIVAVQQSVSKITIFTSGTTGQPKEVVHNISSLTRSVRTGDRYMKQTWAFAYNPTHMAGLQVFFQAFENKNTLVNVFGCSRNEIYRLIKEYQVSHLSATPTFYRLLLPYESSYPFVMRVTLGGEKSEEHLYTSIRQIFPNAKINNIYASTEAGTLFAAKGDCFVIPLTIKEKFKVENGELLIHKSLLGSSDSFTFSGEFYHSGDLIEWVDEDGGVFRFKNRKNEMINIGGYKVNPGEVEDTLLSIDGVQQVLVYGKSNSVLGNILCADIMKDINSLLTELDIRTALKDQLQDFKIPRRIKFVKSLALTRTGKLKRS</sequence>
<accession>K9E5M2</accession>
<dbReference type="InterPro" id="IPR000873">
    <property type="entry name" value="AMP-dep_synth/lig_dom"/>
</dbReference>
<dbReference type="PATRIC" id="fig|742727.4.peg.862"/>
<dbReference type="GO" id="GO:0031956">
    <property type="term" value="F:medium-chain fatty acid-CoA ligase activity"/>
    <property type="evidence" value="ECO:0007669"/>
    <property type="project" value="TreeGrafter"/>
</dbReference>
<evidence type="ECO:0000313" key="6">
    <source>
        <dbReference type="Proteomes" id="UP000009872"/>
    </source>
</evidence>
<evidence type="ECO:0000259" key="3">
    <source>
        <dbReference type="Pfam" id="PF00501"/>
    </source>
</evidence>
<dbReference type="Gene3D" id="3.40.50.12780">
    <property type="entry name" value="N-terminal domain of ligase-like"/>
    <property type="match status" value="1"/>
</dbReference>
<dbReference type="GO" id="GO:0006631">
    <property type="term" value="P:fatty acid metabolic process"/>
    <property type="evidence" value="ECO:0007669"/>
    <property type="project" value="TreeGrafter"/>
</dbReference>
<feature type="domain" description="AMP-dependent synthetase/ligase" evidence="3">
    <location>
        <begin position="102"/>
        <end position="246"/>
    </location>
</feature>
<dbReference type="OrthoDB" id="9765680at2"/>
<dbReference type="eggNOG" id="COG0318">
    <property type="taxonomic scope" value="Bacteria"/>
</dbReference>
<comment type="similarity">
    <text evidence="1">Belongs to the ATP-dependent AMP-binding enzyme family.</text>
</comment>
<dbReference type="InterPro" id="IPR025110">
    <property type="entry name" value="AMP-bd_C"/>
</dbReference>
<dbReference type="Pfam" id="PF00501">
    <property type="entry name" value="AMP-binding"/>
    <property type="match status" value="1"/>
</dbReference>
<protein>
    <recommendedName>
        <fullName evidence="7">AMP-dependent synthetase/ligase domain-containing protein</fullName>
    </recommendedName>
</protein>
<evidence type="ECO:0000256" key="2">
    <source>
        <dbReference type="ARBA" id="ARBA00022598"/>
    </source>
</evidence>
<dbReference type="Gene3D" id="3.30.300.30">
    <property type="match status" value="1"/>
</dbReference>
<comment type="caution">
    <text evidence="5">The sequence shown here is derived from an EMBL/GenBank/DDBJ whole genome shotgun (WGS) entry which is preliminary data.</text>
</comment>
<name>K9E5M2_9BACE</name>
<dbReference type="SUPFAM" id="SSF56801">
    <property type="entry name" value="Acetyl-CoA synthetase-like"/>
    <property type="match status" value="1"/>
</dbReference>
<dbReference type="STRING" id="742727.HMPREF9447_00859"/>
<dbReference type="EMBL" id="ADLF01000003">
    <property type="protein sequence ID" value="EKU91873.1"/>
    <property type="molecule type" value="Genomic_DNA"/>
</dbReference>